<gene>
    <name evidence="2" type="ORF">QE152_g6773</name>
</gene>
<accession>A0AAW1MH92</accession>
<keyword evidence="3" id="KW-1185">Reference proteome</keyword>
<evidence type="ECO:0000313" key="2">
    <source>
        <dbReference type="EMBL" id="KAK9745590.1"/>
    </source>
</evidence>
<evidence type="ECO:0000259" key="1">
    <source>
        <dbReference type="Pfam" id="PF13843"/>
    </source>
</evidence>
<comment type="caution">
    <text evidence="2">The sequence shown here is derived from an EMBL/GenBank/DDBJ whole genome shotgun (WGS) entry which is preliminary data.</text>
</comment>
<name>A0AAW1MH92_POPJA</name>
<proteinExistence type="predicted"/>
<dbReference type="EMBL" id="JASPKY010000047">
    <property type="protein sequence ID" value="KAK9745590.1"/>
    <property type="molecule type" value="Genomic_DNA"/>
</dbReference>
<dbReference type="AlphaFoldDB" id="A0AAW1MH92"/>
<feature type="domain" description="PiggyBac transposable element-derived protein" evidence="1">
    <location>
        <begin position="25"/>
        <end position="106"/>
    </location>
</feature>
<evidence type="ECO:0000313" key="3">
    <source>
        <dbReference type="Proteomes" id="UP001458880"/>
    </source>
</evidence>
<organism evidence="2 3">
    <name type="scientific">Popillia japonica</name>
    <name type="common">Japanese beetle</name>
    <dbReference type="NCBI Taxonomy" id="7064"/>
    <lineage>
        <taxon>Eukaryota</taxon>
        <taxon>Metazoa</taxon>
        <taxon>Ecdysozoa</taxon>
        <taxon>Arthropoda</taxon>
        <taxon>Hexapoda</taxon>
        <taxon>Insecta</taxon>
        <taxon>Pterygota</taxon>
        <taxon>Neoptera</taxon>
        <taxon>Endopterygota</taxon>
        <taxon>Coleoptera</taxon>
        <taxon>Polyphaga</taxon>
        <taxon>Scarabaeiformia</taxon>
        <taxon>Scarabaeidae</taxon>
        <taxon>Rutelinae</taxon>
        <taxon>Popillia</taxon>
    </lineage>
</organism>
<dbReference type="Proteomes" id="UP001458880">
    <property type="component" value="Unassembled WGS sequence"/>
</dbReference>
<reference evidence="2 3" key="1">
    <citation type="journal article" date="2024" name="BMC Genomics">
        <title>De novo assembly and annotation of Popillia japonica's genome with initial clues to its potential as an invasive pest.</title>
        <authorList>
            <person name="Cucini C."/>
            <person name="Boschi S."/>
            <person name="Funari R."/>
            <person name="Cardaioli E."/>
            <person name="Iannotti N."/>
            <person name="Marturano G."/>
            <person name="Paoli F."/>
            <person name="Bruttini M."/>
            <person name="Carapelli A."/>
            <person name="Frati F."/>
            <person name="Nardi F."/>
        </authorList>
    </citation>
    <scope>NUCLEOTIDE SEQUENCE [LARGE SCALE GENOMIC DNA]</scope>
    <source>
        <strain evidence="2">DMR45628</strain>
    </source>
</reference>
<protein>
    <submittedName>
        <fullName evidence="2">Transposase IS4</fullName>
    </submittedName>
</protein>
<dbReference type="Pfam" id="PF13843">
    <property type="entry name" value="DDE_Tnp_1_7"/>
    <property type="match status" value="1"/>
</dbReference>
<dbReference type="InterPro" id="IPR029526">
    <property type="entry name" value="PGBD"/>
</dbReference>
<sequence>MLDASPYLGKHTETNGVPLGEYYEKELTKTIQGSNRSIPMDNWFTSVSLADQLLEPPYNLTIVGAIRHNKREIPPEIISLKNREVGSSIFCFDKEKTLVSYKTKRNKQTYKYK</sequence>